<dbReference type="EMBL" id="MHCP01000014">
    <property type="protein sequence ID" value="OGY24304.1"/>
    <property type="molecule type" value="Genomic_DNA"/>
</dbReference>
<dbReference type="GO" id="GO:0003677">
    <property type="term" value="F:DNA binding"/>
    <property type="evidence" value="ECO:0007669"/>
    <property type="project" value="InterPro"/>
</dbReference>
<dbReference type="SMART" id="SM00422">
    <property type="entry name" value="HTH_MERR"/>
    <property type="match status" value="1"/>
</dbReference>
<accession>A0A1G1W9J8</accession>
<evidence type="ECO:0000313" key="2">
    <source>
        <dbReference type="EMBL" id="OGY24304.1"/>
    </source>
</evidence>
<dbReference type="SUPFAM" id="SSF46955">
    <property type="entry name" value="Putative DNA-binding domain"/>
    <property type="match status" value="1"/>
</dbReference>
<evidence type="ECO:0000313" key="3">
    <source>
        <dbReference type="Proteomes" id="UP000176631"/>
    </source>
</evidence>
<dbReference type="STRING" id="1802593.A2172_00340"/>
<reference evidence="2 3" key="1">
    <citation type="journal article" date="2016" name="Nat. Commun.">
        <title>Thousands of microbial genomes shed light on interconnected biogeochemical processes in an aquifer system.</title>
        <authorList>
            <person name="Anantharaman K."/>
            <person name="Brown C.T."/>
            <person name="Hug L.A."/>
            <person name="Sharon I."/>
            <person name="Castelle C.J."/>
            <person name="Probst A.J."/>
            <person name="Thomas B.C."/>
            <person name="Singh A."/>
            <person name="Wilkins M.J."/>
            <person name="Karaoz U."/>
            <person name="Brodie E.L."/>
            <person name="Williams K.H."/>
            <person name="Hubbard S.S."/>
            <person name="Banfield J.F."/>
        </authorList>
    </citation>
    <scope>NUCLEOTIDE SEQUENCE [LARGE SCALE GENOMIC DNA]</scope>
</reference>
<dbReference type="Pfam" id="PF13411">
    <property type="entry name" value="MerR_1"/>
    <property type="match status" value="1"/>
</dbReference>
<comment type="caution">
    <text evidence="2">The sequence shown here is derived from an EMBL/GenBank/DDBJ whole genome shotgun (WGS) entry which is preliminary data.</text>
</comment>
<sequence length="77" mass="8897">MIYENEGLVIPARTKTNRRRFSQKDIRKLQFIRHLTNKKGINLAGVASILKLIELAGKNGVDLQKKIFPDFDEFNII</sequence>
<name>A0A1G1W9J8_9BACT</name>
<dbReference type="AlphaFoldDB" id="A0A1G1W9J8"/>
<protein>
    <recommendedName>
        <fullName evidence="1">HTH merR-type domain-containing protein</fullName>
    </recommendedName>
</protein>
<dbReference type="PROSITE" id="PS50937">
    <property type="entry name" value="HTH_MERR_2"/>
    <property type="match status" value="1"/>
</dbReference>
<proteinExistence type="predicted"/>
<dbReference type="Proteomes" id="UP000176631">
    <property type="component" value="Unassembled WGS sequence"/>
</dbReference>
<dbReference type="GO" id="GO:0006355">
    <property type="term" value="P:regulation of DNA-templated transcription"/>
    <property type="evidence" value="ECO:0007669"/>
    <property type="project" value="InterPro"/>
</dbReference>
<gene>
    <name evidence="2" type="ORF">A2172_00340</name>
</gene>
<dbReference type="Gene3D" id="1.10.1660.10">
    <property type="match status" value="1"/>
</dbReference>
<dbReference type="InterPro" id="IPR009061">
    <property type="entry name" value="DNA-bd_dom_put_sf"/>
</dbReference>
<organism evidence="2 3">
    <name type="scientific">Candidatus Woykebacteria bacterium RBG_13_40_15</name>
    <dbReference type="NCBI Taxonomy" id="1802593"/>
    <lineage>
        <taxon>Bacteria</taxon>
        <taxon>Candidatus Woykeibacteriota</taxon>
    </lineage>
</organism>
<dbReference type="InterPro" id="IPR000551">
    <property type="entry name" value="MerR-type_HTH_dom"/>
</dbReference>
<feature type="domain" description="HTH merR-type" evidence="1">
    <location>
        <begin position="1"/>
        <end position="52"/>
    </location>
</feature>
<evidence type="ECO:0000259" key="1">
    <source>
        <dbReference type="PROSITE" id="PS50937"/>
    </source>
</evidence>